<dbReference type="InterPro" id="IPR001387">
    <property type="entry name" value="Cro/C1-type_HTH"/>
</dbReference>
<proteinExistence type="predicted"/>
<dbReference type="PATRIC" id="fig|1423792.3.peg.387"/>
<reference evidence="3 4" key="1">
    <citation type="journal article" date="2015" name="Genome Announc.">
        <title>Expanding the biotechnology potential of lactobacilli through comparative genomics of 213 strains and associated genera.</title>
        <authorList>
            <person name="Sun Z."/>
            <person name="Harris H.M."/>
            <person name="McCann A."/>
            <person name="Guo C."/>
            <person name="Argimon S."/>
            <person name="Zhang W."/>
            <person name="Yang X."/>
            <person name="Jeffery I.B."/>
            <person name="Cooney J.C."/>
            <person name="Kagawa T.F."/>
            <person name="Liu W."/>
            <person name="Song Y."/>
            <person name="Salvetti E."/>
            <person name="Wrobel A."/>
            <person name="Rasinkangas P."/>
            <person name="Parkhill J."/>
            <person name="Rea M.C."/>
            <person name="O'Sullivan O."/>
            <person name="Ritari J."/>
            <person name="Douillard F.P."/>
            <person name="Paul Ross R."/>
            <person name="Yang R."/>
            <person name="Briner A.E."/>
            <person name="Felis G.E."/>
            <person name="de Vos W.M."/>
            <person name="Barrangou R."/>
            <person name="Klaenhammer T.R."/>
            <person name="Caufield P.W."/>
            <person name="Cui Y."/>
            <person name="Zhang H."/>
            <person name="O'Toole P.W."/>
        </authorList>
    </citation>
    <scope>NUCLEOTIDE SEQUENCE [LARGE SCALE GENOMIC DNA]</scope>
    <source>
        <strain evidence="3 4">DSM 12744</strain>
    </source>
</reference>
<dbReference type="GO" id="GO:0003677">
    <property type="term" value="F:DNA binding"/>
    <property type="evidence" value="ECO:0007669"/>
    <property type="project" value="UniProtKB-KW"/>
</dbReference>
<evidence type="ECO:0000313" key="3">
    <source>
        <dbReference type="EMBL" id="KRL14726.1"/>
    </source>
</evidence>
<name>A0A0R1N355_9LACO</name>
<dbReference type="STRING" id="1423792.FD09_GL000384"/>
<dbReference type="EMBL" id="AZEC01000001">
    <property type="protein sequence ID" value="KRL14726.1"/>
    <property type="molecule type" value="Genomic_DNA"/>
</dbReference>
<keyword evidence="1" id="KW-0238">DNA-binding</keyword>
<comment type="caution">
    <text evidence="3">The sequence shown here is derived from an EMBL/GenBank/DDBJ whole genome shotgun (WGS) entry which is preliminary data.</text>
</comment>
<dbReference type="PANTHER" id="PTHR46558">
    <property type="entry name" value="TRACRIPTIONAL REGULATORY PROTEIN-RELATED-RELATED"/>
    <property type="match status" value="1"/>
</dbReference>
<dbReference type="PROSITE" id="PS50943">
    <property type="entry name" value="HTH_CROC1"/>
    <property type="match status" value="1"/>
</dbReference>
<evidence type="ECO:0000259" key="2">
    <source>
        <dbReference type="PROSITE" id="PS50943"/>
    </source>
</evidence>
<evidence type="ECO:0000313" key="4">
    <source>
        <dbReference type="Proteomes" id="UP000051330"/>
    </source>
</evidence>
<dbReference type="Pfam" id="PF01381">
    <property type="entry name" value="HTH_3"/>
    <property type="match status" value="1"/>
</dbReference>
<keyword evidence="4" id="KW-1185">Reference proteome</keyword>
<feature type="domain" description="HTH cro/C1-type" evidence="2">
    <location>
        <begin position="7"/>
        <end position="61"/>
    </location>
</feature>
<dbReference type="RefSeq" id="WP_057817680.1">
    <property type="nucleotide sequence ID" value="NZ_AZEC01000001.1"/>
</dbReference>
<accession>A0A0R1N355</accession>
<sequence>MTIGQRLATARQHGNLTQDNVAAKLHVTRQTVSSWENERTYPDITSLVALSSLYQLSLDDLIREDADMVKAWQGKEAALRDAAIMMRVSLLLDVGFCCFSWRTK</sequence>
<organism evidence="3 4">
    <name type="scientific">Schleiferilactobacillus perolens DSM 12744</name>
    <dbReference type="NCBI Taxonomy" id="1423792"/>
    <lineage>
        <taxon>Bacteria</taxon>
        <taxon>Bacillati</taxon>
        <taxon>Bacillota</taxon>
        <taxon>Bacilli</taxon>
        <taxon>Lactobacillales</taxon>
        <taxon>Lactobacillaceae</taxon>
        <taxon>Schleiferilactobacillus</taxon>
    </lineage>
</organism>
<dbReference type="InterPro" id="IPR010982">
    <property type="entry name" value="Lambda_DNA-bd_dom_sf"/>
</dbReference>
<dbReference type="CDD" id="cd00093">
    <property type="entry name" value="HTH_XRE"/>
    <property type="match status" value="1"/>
</dbReference>
<dbReference type="SUPFAM" id="SSF47413">
    <property type="entry name" value="lambda repressor-like DNA-binding domains"/>
    <property type="match status" value="1"/>
</dbReference>
<dbReference type="AlphaFoldDB" id="A0A0R1N355"/>
<dbReference type="Gene3D" id="1.10.260.40">
    <property type="entry name" value="lambda repressor-like DNA-binding domains"/>
    <property type="match status" value="1"/>
</dbReference>
<gene>
    <name evidence="3" type="ORF">FD09_GL000384</name>
</gene>
<evidence type="ECO:0000256" key="1">
    <source>
        <dbReference type="ARBA" id="ARBA00023125"/>
    </source>
</evidence>
<dbReference type="SMART" id="SM00530">
    <property type="entry name" value="HTH_XRE"/>
    <property type="match status" value="1"/>
</dbReference>
<protein>
    <recommendedName>
        <fullName evidence="2">HTH cro/C1-type domain-containing protein</fullName>
    </recommendedName>
</protein>
<dbReference type="Proteomes" id="UP000051330">
    <property type="component" value="Unassembled WGS sequence"/>
</dbReference>
<dbReference type="PANTHER" id="PTHR46558:SF4">
    <property type="entry name" value="DNA-BIDING PHAGE PROTEIN"/>
    <property type="match status" value="1"/>
</dbReference>